<feature type="chain" id="PRO_5009514869" description="Conjugal transfer protein TrbC" evidence="2">
    <location>
        <begin position="25"/>
        <end position="113"/>
    </location>
</feature>
<dbReference type="EMBL" id="MEUW01000022">
    <property type="protein sequence ID" value="OGC44294.1"/>
    <property type="molecule type" value="Genomic_DNA"/>
</dbReference>
<name>A0A1F4UH72_UNCKA</name>
<dbReference type="InterPro" id="IPR043993">
    <property type="entry name" value="T4SS_pilin"/>
</dbReference>
<protein>
    <recommendedName>
        <fullName evidence="5">Conjugal transfer protein TrbC</fullName>
    </recommendedName>
</protein>
<keyword evidence="1" id="KW-0812">Transmembrane</keyword>
<keyword evidence="1" id="KW-1133">Transmembrane helix</keyword>
<evidence type="ECO:0000313" key="4">
    <source>
        <dbReference type="Proteomes" id="UP000176583"/>
    </source>
</evidence>
<comment type="caution">
    <text evidence="3">The sequence shown here is derived from an EMBL/GenBank/DDBJ whole genome shotgun (WGS) entry which is preliminary data.</text>
</comment>
<gene>
    <name evidence="3" type="ORF">A2V54_00030</name>
</gene>
<sequence>MIKTVKIIAASATALALSALPAFAQIVNPIPGVGDIPTLIGKVFEAILGVVGALALILLALGGIQYMSSGGDKFAVEQARGRITSAIVGLVIVFGAWIVINFVLTQILGRTGL</sequence>
<dbReference type="AlphaFoldDB" id="A0A1F4UH72"/>
<reference evidence="3 4" key="1">
    <citation type="journal article" date="2016" name="Nat. Commun.">
        <title>Thousands of microbial genomes shed light on interconnected biogeochemical processes in an aquifer system.</title>
        <authorList>
            <person name="Anantharaman K."/>
            <person name="Brown C.T."/>
            <person name="Hug L.A."/>
            <person name="Sharon I."/>
            <person name="Castelle C.J."/>
            <person name="Probst A.J."/>
            <person name="Thomas B.C."/>
            <person name="Singh A."/>
            <person name="Wilkins M.J."/>
            <person name="Karaoz U."/>
            <person name="Brodie E.L."/>
            <person name="Williams K.H."/>
            <person name="Hubbard S.S."/>
            <person name="Banfield J.F."/>
        </authorList>
    </citation>
    <scope>NUCLEOTIDE SEQUENCE [LARGE SCALE GENOMIC DNA]</scope>
</reference>
<evidence type="ECO:0000256" key="2">
    <source>
        <dbReference type="SAM" id="SignalP"/>
    </source>
</evidence>
<keyword evidence="2" id="KW-0732">Signal</keyword>
<evidence type="ECO:0000313" key="3">
    <source>
        <dbReference type="EMBL" id="OGC44294.1"/>
    </source>
</evidence>
<feature type="transmembrane region" description="Helical" evidence="1">
    <location>
        <begin position="40"/>
        <end position="62"/>
    </location>
</feature>
<feature type="signal peptide" evidence="2">
    <location>
        <begin position="1"/>
        <end position="24"/>
    </location>
</feature>
<organism evidence="3 4">
    <name type="scientific">candidate division WWE3 bacterium RBG_19FT_COMBO_53_11</name>
    <dbReference type="NCBI Taxonomy" id="1802613"/>
    <lineage>
        <taxon>Bacteria</taxon>
        <taxon>Katanobacteria</taxon>
    </lineage>
</organism>
<accession>A0A1F4UH72</accession>
<keyword evidence="1" id="KW-0472">Membrane</keyword>
<evidence type="ECO:0008006" key="5">
    <source>
        <dbReference type="Google" id="ProtNLM"/>
    </source>
</evidence>
<dbReference type="Proteomes" id="UP000176583">
    <property type="component" value="Unassembled WGS sequence"/>
</dbReference>
<dbReference type="STRING" id="1802613.A2V54_00030"/>
<dbReference type="Pfam" id="PF18895">
    <property type="entry name" value="T4SS_pilin"/>
    <property type="match status" value="1"/>
</dbReference>
<proteinExistence type="predicted"/>
<evidence type="ECO:0000256" key="1">
    <source>
        <dbReference type="SAM" id="Phobius"/>
    </source>
</evidence>
<feature type="transmembrane region" description="Helical" evidence="1">
    <location>
        <begin position="83"/>
        <end position="104"/>
    </location>
</feature>